<name>A0A3D4T4X7_9CORY</name>
<dbReference type="Proteomes" id="UP000261739">
    <property type="component" value="Unassembled WGS sequence"/>
</dbReference>
<evidence type="ECO:0000313" key="3">
    <source>
        <dbReference type="Proteomes" id="UP000261739"/>
    </source>
</evidence>
<dbReference type="AlphaFoldDB" id="A0A3D4T4X7"/>
<comment type="caution">
    <text evidence="2">The sequence shown here is derived from an EMBL/GenBank/DDBJ whole genome shotgun (WGS) entry which is preliminary data.</text>
</comment>
<accession>A0A3D4T4X7</accession>
<proteinExistence type="predicted"/>
<reference evidence="2 3" key="1">
    <citation type="journal article" date="2018" name="Nat. Biotechnol.">
        <title>A standardized bacterial taxonomy based on genome phylogeny substantially revises the tree of life.</title>
        <authorList>
            <person name="Parks D.H."/>
            <person name="Chuvochina M."/>
            <person name="Waite D.W."/>
            <person name="Rinke C."/>
            <person name="Skarshewski A."/>
            <person name="Chaumeil P.A."/>
            <person name="Hugenholtz P."/>
        </authorList>
    </citation>
    <scope>NUCLEOTIDE SEQUENCE [LARGE SCALE GENOMIC DNA]</scope>
    <source>
        <strain evidence="2">UBA11247</strain>
    </source>
</reference>
<organism evidence="2 3">
    <name type="scientific">Corynebacterium nuruki</name>
    <dbReference type="NCBI Taxonomy" id="1032851"/>
    <lineage>
        <taxon>Bacteria</taxon>
        <taxon>Bacillati</taxon>
        <taxon>Actinomycetota</taxon>
        <taxon>Actinomycetes</taxon>
        <taxon>Mycobacteriales</taxon>
        <taxon>Corynebacteriaceae</taxon>
        <taxon>Corynebacterium</taxon>
    </lineage>
</organism>
<gene>
    <name evidence="2" type="ORF">DIW82_13655</name>
</gene>
<feature type="signal peptide" evidence="1">
    <location>
        <begin position="1"/>
        <end position="21"/>
    </location>
</feature>
<protein>
    <submittedName>
        <fullName evidence="2">Uncharacterized protein</fullName>
    </submittedName>
</protein>
<dbReference type="RefSeq" id="WP_273053456.1">
    <property type="nucleotide sequence ID" value="NZ_DAITTW010000060.1"/>
</dbReference>
<keyword evidence="1" id="KW-0732">Signal</keyword>
<dbReference type="EMBL" id="DQID01000344">
    <property type="protein sequence ID" value="HCT15790.1"/>
    <property type="molecule type" value="Genomic_DNA"/>
</dbReference>
<feature type="chain" id="PRO_5038863175" evidence="1">
    <location>
        <begin position="22"/>
        <end position="126"/>
    </location>
</feature>
<sequence>MTRLNRTLTRTALTASTLALAAGVAAPAASADTPDRGIYPQSGHVWVDPVSTQVLSALPVAGAAGAAKDGLLTVAGPSTTVAVLSTVQHVVDGPVRQAAGMPGSGVDVNWQISPDGGAVANTTEIR</sequence>
<evidence type="ECO:0000313" key="2">
    <source>
        <dbReference type="EMBL" id="HCT15790.1"/>
    </source>
</evidence>
<evidence type="ECO:0000256" key="1">
    <source>
        <dbReference type="SAM" id="SignalP"/>
    </source>
</evidence>